<protein>
    <submittedName>
        <fullName evidence="1">Uncharacterized protein</fullName>
    </submittedName>
</protein>
<accession>A0A6S7J8R4</accession>
<evidence type="ECO:0000313" key="2">
    <source>
        <dbReference type="Proteomes" id="UP001152795"/>
    </source>
</evidence>
<dbReference type="Proteomes" id="UP001152795">
    <property type="component" value="Unassembled WGS sequence"/>
</dbReference>
<organism evidence="1 2">
    <name type="scientific">Paramuricea clavata</name>
    <name type="common">Red gorgonian</name>
    <name type="synonym">Violescent sea-whip</name>
    <dbReference type="NCBI Taxonomy" id="317549"/>
    <lineage>
        <taxon>Eukaryota</taxon>
        <taxon>Metazoa</taxon>
        <taxon>Cnidaria</taxon>
        <taxon>Anthozoa</taxon>
        <taxon>Octocorallia</taxon>
        <taxon>Malacalcyonacea</taxon>
        <taxon>Plexauridae</taxon>
        <taxon>Paramuricea</taxon>
    </lineage>
</organism>
<comment type="caution">
    <text evidence="1">The sequence shown here is derived from an EMBL/GenBank/DDBJ whole genome shotgun (WGS) entry which is preliminary data.</text>
</comment>
<sequence>MVPKNIFLLILILLPLAISMPSELRRLRRSVGSYQVEGCFSYFNGSGFTKQRGNHNSNIRCQDTCRDKGYILAATKGGECHCGNIYPKGSKVDNSQCSSKCRPYTPCHEPQSCCGGPNAYSVSVVGNIDVAKQVLRRLSYEWQTNDDYRNHLKTLVTILSPQTEQANWEESFDREGWSLCGNGKYMTGLYRNKFKSGDERIGRIEFAECRDAPTNLYPMKEYFDCYNHNWWSSFNSIGWSKCNTGYYMAGIYNTNGAELYHIEEAKCCRPKSQEKLWGKCYNLDVWTSFDQEGWSKCRSGYYMAGLYRNNCERLGCIEHFFCCKMGAYKRGSWIESPDLFIKVKDAAGQLKHCSMNAMDKSPSSETYKCKSASDLTNMLTLNALKFIIEDKTPLNTAKPESVAGFRPVICSSHTNSYKCSKWLTTSISTSSSFSIGTGFTLAVKVGASVELEAKFFGSGTKTAFSTEISASTSFDVESSRSNTYTTTDRTDVSVQVPVNTEVTINLLRTVQNLVYKWKADFQMLGKYSLKWKNEQEFFQDVTTVLTGPKRKIYAFGSWNYPDPDVLRVVITDKYGNEMRSGCEHNAGETVTECEP</sequence>
<dbReference type="InterPro" id="IPR002889">
    <property type="entry name" value="WSC_carb-bd"/>
</dbReference>
<dbReference type="SUPFAM" id="SSF56973">
    <property type="entry name" value="Aerolisin/ETX pore-forming domain"/>
    <property type="match status" value="1"/>
</dbReference>
<evidence type="ECO:0000313" key="1">
    <source>
        <dbReference type="EMBL" id="CAB4026997.1"/>
    </source>
</evidence>
<dbReference type="AlphaFoldDB" id="A0A6S7J8R4"/>
<dbReference type="OrthoDB" id="5982326at2759"/>
<gene>
    <name evidence="1" type="ORF">PACLA_8A006589</name>
</gene>
<proteinExistence type="predicted"/>
<dbReference type="SMART" id="SM00321">
    <property type="entry name" value="WSC"/>
    <property type="match status" value="1"/>
</dbReference>
<dbReference type="Pfam" id="PF01822">
    <property type="entry name" value="WSC"/>
    <property type="match status" value="1"/>
</dbReference>
<keyword evidence="2" id="KW-1185">Reference proteome</keyword>
<name>A0A6S7J8R4_PARCT</name>
<dbReference type="EMBL" id="CACRXK020014536">
    <property type="protein sequence ID" value="CAB4026997.1"/>
    <property type="molecule type" value="Genomic_DNA"/>
</dbReference>
<reference evidence="1" key="1">
    <citation type="submission" date="2020-04" db="EMBL/GenBank/DDBJ databases">
        <authorList>
            <person name="Alioto T."/>
            <person name="Alioto T."/>
            <person name="Gomez Garrido J."/>
        </authorList>
    </citation>
    <scope>NUCLEOTIDE SEQUENCE</scope>
    <source>
        <strain evidence="1">A484AB</strain>
    </source>
</reference>
<dbReference type="PROSITE" id="PS51212">
    <property type="entry name" value="WSC"/>
    <property type="match status" value="1"/>
</dbReference>
<dbReference type="Gene3D" id="2.170.15.10">
    <property type="entry name" value="Proaerolysin, chain A, domain 3"/>
    <property type="match status" value="1"/>
</dbReference>